<sequence>LRKSILFVGNKLSIIMPSERCRNIDATSVHEINTQNSQLYTDAQQIEHPHLQVTDLGTTPPQYNNHRTRTTRRRQGHNFRENNEQVQLLPPVDGRYTSLRGSRKYRVGSAGKAVHDCRGARTGLHSYKHDSKGVGET</sequence>
<proteinExistence type="predicted"/>
<gene>
    <name evidence="2" type="ORF">CM83_3200</name>
</gene>
<reference evidence="2" key="1">
    <citation type="journal article" date="2014" name="PLoS ONE">
        <title>Transcriptome-Based Identification of ABC Transporters in the Western Tarnished Plant Bug Lygus hesperus.</title>
        <authorList>
            <person name="Hull J.J."/>
            <person name="Chaney K."/>
            <person name="Geib S.M."/>
            <person name="Fabrick J.A."/>
            <person name="Brent C.S."/>
            <person name="Walsh D."/>
            <person name="Lavine L.C."/>
        </authorList>
    </citation>
    <scope>NUCLEOTIDE SEQUENCE</scope>
</reference>
<organism evidence="2">
    <name type="scientific">Lygus hesperus</name>
    <name type="common">Western plant bug</name>
    <dbReference type="NCBI Taxonomy" id="30085"/>
    <lineage>
        <taxon>Eukaryota</taxon>
        <taxon>Metazoa</taxon>
        <taxon>Ecdysozoa</taxon>
        <taxon>Arthropoda</taxon>
        <taxon>Hexapoda</taxon>
        <taxon>Insecta</taxon>
        <taxon>Pterygota</taxon>
        <taxon>Neoptera</taxon>
        <taxon>Paraneoptera</taxon>
        <taxon>Hemiptera</taxon>
        <taxon>Heteroptera</taxon>
        <taxon>Panheteroptera</taxon>
        <taxon>Cimicomorpha</taxon>
        <taxon>Miridae</taxon>
        <taxon>Mirini</taxon>
        <taxon>Lygus</taxon>
    </lineage>
</organism>
<feature type="compositionally biased region" description="Basic residues" evidence="1">
    <location>
        <begin position="66"/>
        <end position="77"/>
    </location>
</feature>
<reference evidence="2" key="2">
    <citation type="submission" date="2014-07" db="EMBL/GenBank/DDBJ databases">
        <authorList>
            <person name="Hull J."/>
        </authorList>
    </citation>
    <scope>NUCLEOTIDE SEQUENCE</scope>
</reference>
<evidence type="ECO:0000256" key="1">
    <source>
        <dbReference type="SAM" id="MobiDB-lite"/>
    </source>
</evidence>
<feature type="region of interest" description="Disordered" evidence="1">
    <location>
        <begin position="52"/>
        <end position="77"/>
    </location>
</feature>
<dbReference type="AlphaFoldDB" id="A0A0A9W461"/>
<evidence type="ECO:0000313" key="2">
    <source>
        <dbReference type="EMBL" id="JAG03232.1"/>
    </source>
</evidence>
<dbReference type="EMBL" id="GBHO01040372">
    <property type="protein sequence ID" value="JAG03232.1"/>
    <property type="molecule type" value="Transcribed_RNA"/>
</dbReference>
<feature type="compositionally biased region" description="Polar residues" evidence="1">
    <location>
        <begin position="55"/>
        <end position="65"/>
    </location>
</feature>
<protein>
    <submittedName>
        <fullName evidence="2">Uncharacterized protein</fullName>
    </submittedName>
</protein>
<feature type="non-terminal residue" evidence="2">
    <location>
        <position position="1"/>
    </location>
</feature>
<name>A0A0A9W461_LYGHE</name>
<accession>A0A0A9W461</accession>